<name>A0A0F9D199_9ZZZZ</name>
<comment type="caution">
    <text evidence="1">The sequence shown here is derived from an EMBL/GenBank/DDBJ whole genome shotgun (WGS) entry which is preliminary data.</text>
</comment>
<proteinExistence type="predicted"/>
<accession>A0A0F9D199</accession>
<dbReference type="AlphaFoldDB" id="A0A0F9D199"/>
<dbReference type="EMBL" id="LAZR01041594">
    <property type="protein sequence ID" value="KKL11576.1"/>
    <property type="molecule type" value="Genomic_DNA"/>
</dbReference>
<evidence type="ECO:0000313" key="1">
    <source>
        <dbReference type="EMBL" id="KKL11576.1"/>
    </source>
</evidence>
<gene>
    <name evidence="1" type="ORF">LCGC14_2544410</name>
</gene>
<feature type="non-terminal residue" evidence="1">
    <location>
        <position position="1"/>
    </location>
</feature>
<reference evidence="1" key="1">
    <citation type="journal article" date="2015" name="Nature">
        <title>Complex archaea that bridge the gap between prokaryotes and eukaryotes.</title>
        <authorList>
            <person name="Spang A."/>
            <person name="Saw J.H."/>
            <person name="Jorgensen S.L."/>
            <person name="Zaremba-Niedzwiedzka K."/>
            <person name="Martijn J."/>
            <person name="Lind A.E."/>
            <person name="van Eijk R."/>
            <person name="Schleper C."/>
            <person name="Guy L."/>
            <person name="Ettema T.J."/>
        </authorList>
    </citation>
    <scope>NUCLEOTIDE SEQUENCE</scope>
</reference>
<organism evidence="1">
    <name type="scientific">marine sediment metagenome</name>
    <dbReference type="NCBI Taxonomy" id="412755"/>
    <lineage>
        <taxon>unclassified sequences</taxon>
        <taxon>metagenomes</taxon>
        <taxon>ecological metagenomes</taxon>
    </lineage>
</organism>
<protein>
    <submittedName>
        <fullName evidence="1">Uncharacterized protein</fullName>
    </submittedName>
</protein>
<sequence length="51" mass="5732">TPEQTEAQAKALDGFSDYVLEHIADKPMTFMSKGQLRRYCRERGLASSALL</sequence>